<dbReference type="SUPFAM" id="SSF54665">
    <property type="entry name" value="CO dehydrogenase molybdoprotein N-domain-like"/>
    <property type="match status" value="1"/>
</dbReference>
<evidence type="ECO:0000313" key="4">
    <source>
        <dbReference type="EMBL" id="GIE14637.1"/>
    </source>
</evidence>
<reference evidence="4" key="1">
    <citation type="submission" date="2021-01" db="EMBL/GenBank/DDBJ databases">
        <title>Whole genome shotgun sequence of Actinoplanes ferrugineus NBRC 15555.</title>
        <authorList>
            <person name="Komaki H."/>
            <person name="Tamura T."/>
        </authorList>
    </citation>
    <scope>NUCLEOTIDE SEQUENCE</scope>
    <source>
        <strain evidence="4">NBRC 15555</strain>
    </source>
</reference>
<proteinExistence type="predicted"/>
<dbReference type="InterPro" id="IPR016208">
    <property type="entry name" value="Ald_Oxase/xanthine_DH-like"/>
</dbReference>
<comment type="caution">
    <text evidence="4">The sequence shown here is derived from an EMBL/GenBank/DDBJ whole genome shotgun (WGS) entry which is preliminary data.</text>
</comment>
<dbReference type="Gene3D" id="3.30.365.10">
    <property type="entry name" value="Aldehyde oxidase/xanthine dehydrogenase, molybdopterin binding domain"/>
    <property type="match status" value="5"/>
</dbReference>
<dbReference type="InterPro" id="IPR036856">
    <property type="entry name" value="Ald_Oxase/Xan_DH_a/b_sf"/>
</dbReference>
<feature type="domain" description="Aldehyde oxidase/xanthine dehydrogenase a/b hammerhead" evidence="3">
    <location>
        <begin position="23"/>
        <end position="124"/>
    </location>
</feature>
<keyword evidence="5" id="KW-1185">Reference proteome</keyword>
<dbReference type="InterPro" id="IPR000674">
    <property type="entry name" value="Ald_Oxase/Xan_DH_a/b"/>
</dbReference>
<sequence length="686" mass="73557">MTATLPTAVGAPLARLEGPEKVTGTAKYAAEYRTGEVAYGWVVQSPVPRGRLNAVLADPAADTLAVLWHGNAPRLKSGDDPELDVLQSDRISYRGQAVALVVAGTLEAARRAAQELRLDITTEEHDALLRTDHPGLYTPERVNPAFPAETSSGDVDTALAAAAVAVDVTYRTPALHNNPMEPHATIARWQDGDLELHDSNQHPSGVAATVGALFGLPPERVHVITEHVGGGFGSKGTARPNAVLAALGAKVVGRPVKVVLPRQAMFSMVGHRTPTIQRIRLGAEPDGTLTAIDHQATEQTSRLFEFAEQTTVVTRHMYAAPNRRTGHRLARLDMPTPRWMRAPGEAPGMVGLECALDELAERLGIDPIELRVRNEPAVEPETGVPFTSRHYVECLRAGAERFGWAGRDPRPRQRRDGDWWIGTGMAGATYPTMAQPSTARVRALADGAFEVAIGATDLGTGARTILTQIAADALAVPVERIRIRIGDSTLPKASVAGGSSGSASWGWAVTGACRELRASGRDEATFDSSELVQHQEKDGRHAFGAHFAEVRVDAVTGEVRVSRLFGMFAAGRILNPRTARSQLLGGMIMGMGMALHEEGVLDPAMGEWVNHDLAEYHIPVHADVEDIDAAWLDEHDDRINPMGSKGIGEIGIVGSPAAIVNAVWHATGIRVRDLPVRLDKLLSLLP</sequence>
<dbReference type="PANTHER" id="PTHR11908:SF132">
    <property type="entry name" value="ALDEHYDE OXIDASE 1-RELATED"/>
    <property type="match status" value="1"/>
</dbReference>
<dbReference type="Proteomes" id="UP000598174">
    <property type="component" value="Unassembled WGS sequence"/>
</dbReference>
<dbReference type="GO" id="GO:0016491">
    <property type="term" value="F:oxidoreductase activity"/>
    <property type="evidence" value="ECO:0007669"/>
    <property type="project" value="UniProtKB-KW"/>
</dbReference>
<dbReference type="InterPro" id="IPR046867">
    <property type="entry name" value="AldOxase/xan_DH_MoCoBD2"/>
</dbReference>
<dbReference type="Gene3D" id="3.90.1170.50">
    <property type="entry name" value="Aldehyde oxidase/xanthine dehydrogenase, a/b hammerhead"/>
    <property type="match status" value="1"/>
</dbReference>
<dbReference type="InterPro" id="IPR008274">
    <property type="entry name" value="AldOxase/xan_DH_MoCoBD1"/>
</dbReference>
<keyword evidence="2" id="KW-0560">Oxidoreductase</keyword>
<evidence type="ECO:0000259" key="3">
    <source>
        <dbReference type="SMART" id="SM01008"/>
    </source>
</evidence>
<dbReference type="RefSeq" id="WP_203821022.1">
    <property type="nucleotide sequence ID" value="NZ_BAAABP010000043.1"/>
</dbReference>
<evidence type="ECO:0000313" key="5">
    <source>
        <dbReference type="Proteomes" id="UP000598174"/>
    </source>
</evidence>
<dbReference type="EMBL" id="BOMM01000056">
    <property type="protein sequence ID" value="GIE14637.1"/>
    <property type="molecule type" value="Genomic_DNA"/>
</dbReference>
<gene>
    <name evidence="4" type="ORF">Afe05nite_64770</name>
</gene>
<dbReference type="Pfam" id="PF02738">
    <property type="entry name" value="MoCoBD_1"/>
    <property type="match status" value="1"/>
</dbReference>
<dbReference type="AlphaFoldDB" id="A0A919J7C8"/>
<dbReference type="Pfam" id="PF01315">
    <property type="entry name" value="Ald_Xan_dh_C"/>
    <property type="match status" value="1"/>
</dbReference>
<dbReference type="SMART" id="SM01008">
    <property type="entry name" value="Ald_Xan_dh_C"/>
    <property type="match status" value="1"/>
</dbReference>
<protein>
    <submittedName>
        <fullName evidence="4">Xanthine dehydrogenase</fullName>
    </submittedName>
</protein>
<dbReference type="Pfam" id="PF20256">
    <property type="entry name" value="MoCoBD_2"/>
    <property type="match status" value="2"/>
</dbReference>
<keyword evidence="1" id="KW-0500">Molybdenum</keyword>
<dbReference type="GO" id="GO:0005506">
    <property type="term" value="F:iron ion binding"/>
    <property type="evidence" value="ECO:0007669"/>
    <property type="project" value="InterPro"/>
</dbReference>
<dbReference type="PANTHER" id="PTHR11908">
    <property type="entry name" value="XANTHINE DEHYDROGENASE"/>
    <property type="match status" value="1"/>
</dbReference>
<dbReference type="InterPro" id="IPR037165">
    <property type="entry name" value="AldOxase/xan_DH_Mopterin-bd_sf"/>
</dbReference>
<name>A0A919J7C8_9ACTN</name>
<dbReference type="SUPFAM" id="SSF56003">
    <property type="entry name" value="Molybdenum cofactor-binding domain"/>
    <property type="match status" value="1"/>
</dbReference>
<evidence type="ECO:0000256" key="2">
    <source>
        <dbReference type="ARBA" id="ARBA00023002"/>
    </source>
</evidence>
<organism evidence="4 5">
    <name type="scientific">Paractinoplanes ferrugineus</name>
    <dbReference type="NCBI Taxonomy" id="113564"/>
    <lineage>
        <taxon>Bacteria</taxon>
        <taxon>Bacillati</taxon>
        <taxon>Actinomycetota</taxon>
        <taxon>Actinomycetes</taxon>
        <taxon>Micromonosporales</taxon>
        <taxon>Micromonosporaceae</taxon>
        <taxon>Paractinoplanes</taxon>
    </lineage>
</organism>
<evidence type="ECO:0000256" key="1">
    <source>
        <dbReference type="ARBA" id="ARBA00022505"/>
    </source>
</evidence>
<accession>A0A919J7C8</accession>